<proteinExistence type="predicted"/>
<evidence type="ECO:0000313" key="2">
    <source>
        <dbReference type="EMBL" id="GAG36690.1"/>
    </source>
</evidence>
<dbReference type="Pfam" id="PF12728">
    <property type="entry name" value="HTH_17"/>
    <property type="match status" value="1"/>
</dbReference>
<accession>X0X105</accession>
<dbReference type="SUPFAM" id="SSF46955">
    <property type="entry name" value="Putative DNA-binding domain"/>
    <property type="match status" value="1"/>
</dbReference>
<dbReference type="AlphaFoldDB" id="X0X105"/>
<dbReference type="EMBL" id="BARS01041850">
    <property type="protein sequence ID" value="GAG36690.1"/>
    <property type="molecule type" value="Genomic_DNA"/>
</dbReference>
<comment type="caution">
    <text evidence="2">The sequence shown here is derived from an EMBL/GenBank/DDBJ whole genome shotgun (WGS) entry which is preliminary data.</text>
</comment>
<feature type="domain" description="Helix-turn-helix" evidence="1">
    <location>
        <begin position="12"/>
        <end position="62"/>
    </location>
</feature>
<evidence type="ECO:0000259" key="1">
    <source>
        <dbReference type="Pfam" id="PF12728"/>
    </source>
</evidence>
<reference evidence="2" key="1">
    <citation type="journal article" date="2014" name="Front. Microbiol.">
        <title>High frequency of phylogenetically diverse reductive dehalogenase-homologous genes in deep subseafloor sedimentary metagenomes.</title>
        <authorList>
            <person name="Kawai M."/>
            <person name="Futagami T."/>
            <person name="Toyoda A."/>
            <person name="Takaki Y."/>
            <person name="Nishi S."/>
            <person name="Hori S."/>
            <person name="Arai W."/>
            <person name="Tsubouchi T."/>
            <person name="Morono Y."/>
            <person name="Uchiyama I."/>
            <person name="Ito T."/>
            <person name="Fujiyama A."/>
            <person name="Inagaki F."/>
            <person name="Takami H."/>
        </authorList>
    </citation>
    <scope>NUCLEOTIDE SEQUENCE</scope>
    <source>
        <strain evidence="2">Expedition CK06-06</strain>
    </source>
</reference>
<gene>
    <name evidence="2" type="ORF">S01H1_63574</name>
</gene>
<protein>
    <recommendedName>
        <fullName evidence="1">Helix-turn-helix domain-containing protein</fullName>
    </recommendedName>
</protein>
<dbReference type="InterPro" id="IPR041657">
    <property type="entry name" value="HTH_17"/>
</dbReference>
<organism evidence="2">
    <name type="scientific">marine sediment metagenome</name>
    <dbReference type="NCBI Taxonomy" id="412755"/>
    <lineage>
        <taxon>unclassified sequences</taxon>
        <taxon>metagenomes</taxon>
        <taxon>ecological metagenomes</taxon>
    </lineage>
</organism>
<name>X0X105_9ZZZZ</name>
<sequence length="79" mass="8685">MSTNNTDQTRKFLSTTQASEFLSISPRTLERSRLDGDGPPYTKLGRLCRYSIDELEAWAAAGRRISTSDPGPAPRPEAA</sequence>
<dbReference type="InterPro" id="IPR009061">
    <property type="entry name" value="DNA-bd_dom_put_sf"/>
</dbReference>